<dbReference type="InterPro" id="IPR051013">
    <property type="entry name" value="MBL_superfamily_lactonases"/>
</dbReference>
<evidence type="ECO:0000313" key="6">
    <source>
        <dbReference type="EMBL" id="MFC0383962.1"/>
    </source>
</evidence>
<gene>
    <name evidence="6" type="ORF">ACFFIC_00170</name>
</gene>
<dbReference type="EMBL" id="JBHLVZ010000001">
    <property type="protein sequence ID" value="MFC0383962.1"/>
    <property type="molecule type" value="Genomic_DNA"/>
</dbReference>
<organism evidence="6 7">
    <name type="scientific">Muricoccus vinaceus</name>
    <dbReference type="NCBI Taxonomy" id="424704"/>
    <lineage>
        <taxon>Bacteria</taxon>
        <taxon>Pseudomonadati</taxon>
        <taxon>Pseudomonadota</taxon>
        <taxon>Alphaproteobacteria</taxon>
        <taxon>Acetobacterales</taxon>
        <taxon>Roseomonadaceae</taxon>
        <taxon>Muricoccus</taxon>
    </lineage>
</organism>
<evidence type="ECO:0000256" key="2">
    <source>
        <dbReference type="ARBA" id="ARBA00022723"/>
    </source>
</evidence>
<dbReference type="SMART" id="SM00849">
    <property type="entry name" value="Lactamase_B"/>
    <property type="match status" value="1"/>
</dbReference>
<proteinExistence type="inferred from homology"/>
<evidence type="ECO:0000259" key="5">
    <source>
        <dbReference type="SMART" id="SM00849"/>
    </source>
</evidence>
<keyword evidence="4" id="KW-0862">Zinc</keyword>
<reference evidence="6 7" key="1">
    <citation type="submission" date="2024-09" db="EMBL/GenBank/DDBJ databases">
        <authorList>
            <person name="Sun Q."/>
            <person name="Mori K."/>
        </authorList>
    </citation>
    <scope>NUCLEOTIDE SEQUENCE [LARGE SCALE GENOMIC DNA]</scope>
    <source>
        <strain evidence="6 7">CCM 7468</strain>
    </source>
</reference>
<dbReference type="PANTHER" id="PTHR42978:SF3">
    <property type="entry name" value="BLR3078 PROTEIN"/>
    <property type="match status" value="1"/>
</dbReference>
<keyword evidence="2" id="KW-0479">Metal-binding</keyword>
<dbReference type="SUPFAM" id="SSF56281">
    <property type="entry name" value="Metallo-hydrolase/oxidoreductase"/>
    <property type="match status" value="1"/>
</dbReference>
<dbReference type="InterPro" id="IPR036866">
    <property type="entry name" value="RibonucZ/Hydroxyglut_hydro"/>
</dbReference>
<protein>
    <submittedName>
        <fullName evidence="6">MBL fold metallo-hydrolase</fullName>
    </submittedName>
</protein>
<evidence type="ECO:0000256" key="3">
    <source>
        <dbReference type="ARBA" id="ARBA00022801"/>
    </source>
</evidence>
<feature type="domain" description="Metallo-beta-lactamase" evidence="5">
    <location>
        <begin position="22"/>
        <end position="251"/>
    </location>
</feature>
<dbReference type="PANTHER" id="PTHR42978">
    <property type="entry name" value="QUORUM-QUENCHING LACTONASE YTNP-RELATED-RELATED"/>
    <property type="match status" value="1"/>
</dbReference>
<evidence type="ECO:0000256" key="1">
    <source>
        <dbReference type="ARBA" id="ARBA00007749"/>
    </source>
</evidence>
<accession>A0ABV6IKV3</accession>
<dbReference type="Gene3D" id="3.60.15.10">
    <property type="entry name" value="Ribonuclease Z/Hydroxyacylglutathione hydrolase-like"/>
    <property type="match status" value="1"/>
</dbReference>
<dbReference type="CDD" id="cd07742">
    <property type="entry name" value="metallo-hydrolase-like_MBL-fold"/>
    <property type="match status" value="1"/>
</dbReference>
<evidence type="ECO:0000256" key="4">
    <source>
        <dbReference type="ARBA" id="ARBA00022833"/>
    </source>
</evidence>
<comment type="similarity">
    <text evidence="1">Belongs to the metallo-beta-lactamase superfamily.</text>
</comment>
<comment type="caution">
    <text evidence="6">The sequence shown here is derived from an EMBL/GenBank/DDBJ whole genome shotgun (WGS) entry which is preliminary data.</text>
</comment>
<keyword evidence="7" id="KW-1185">Reference proteome</keyword>
<dbReference type="RefSeq" id="WP_377047972.1">
    <property type="nucleotide sequence ID" value="NZ_JBHLVZ010000001.1"/>
</dbReference>
<keyword evidence="3" id="KW-0378">Hydrolase</keyword>
<dbReference type="InterPro" id="IPR001279">
    <property type="entry name" value="Metallo-B-lactamas"/>
</dbReference>
<dbReference type="Proteomes" id="UP001589789">
    <property type="component" value="Unassembled WGS sequence"/>
</dbReference>
<dbReference type="Pfam" id="PF00753">
    <property type="entry name" value="Lactamase_B"/>
    <property type="match status" value="1"/>
</dbReference>
<evidence type="ECO:0000313" key="7">
    <source>
        <dbReference type="Proteomes" id="UP001589789"/>
    </source>
</evidence>
<name>A0ABV6IKV3_9PROT</name>
<sequence length="265" mass="28741">MRPFGGGLWDGATRGIGPAHLSCRCLVVETGAGPVLVDTGFGLDDAARPVPRLSRAFYAADRPHLEADETAVTRLRRMGINPGDVRHIVMTHLDFDHAGGLTDFPMATVHVDAREAAASRRRGNPKERARYRPAQLAHPMREYAGPGEPWFGLPTLRGLEGLPPSIFLVRLPGHTEGHCGVAIDTGDGWVLHAGDAVFMHSELREPPAMPPLAAAYANFMQVDRGARLESRQRLIDLAREHGDEVTILCTHDPVLPEGAGRRVSA</sequence>